<gene>
    <name evidence="1" type="ORF">EV700_0132</name>
</gene>
<dbReference type="InterPro" id="IPR010751">
    <property type="entry name" value="TrfA"/>
</dbReference>
<dbReference type="AlphaFoldDB" id="A0A4Q7ZC14"/>
<keyword evidence="2" id="KW-1185">Reference proteome</keyword>
<reference evidence="1 2" key="1">
    <citation type="submission" date="2019-02" db="EMBL/GenBank/DDBJ databases">
        <title>Genomic Encyclopedia of Type Strains, Phase IV (KMG-IV): sequencing the most valuable type-strain genomes for metagenomic binning, comparative biology and taxonomic classification.</title>
        <authorList>
            <person name="Goeker M."/>
        </authorList>
    </citation>
    <scope>NUCLEOTIDE SEQUENCE [LARGE SCALE GENOMIC DNA]</scope>
    <source>
        <strain evidence="1 2">DSM 105135</strain>
    </source>
</reference>
<name>A0A4Q7ZC14_9GAMM</name>
<dbReference type="RefSeq" id="WP_130410437.1">
    <property type="nucleotide sequence ID" value="NZ_SHKX01000003.1"/>
</dbReference>
<organism evidence="1 2">
    <name type="scientific">Fluviicoccus keumensis</name>
    <dbReference type="NCBI Taxonomy" id="1435465"/>
    <lineage>
        <taxon>Bacteria</taxon>
        <taxon>Pseudomonadati</taxon>
        <taxon>Pseudomonadota</taxon>
        <taxon>Gammaproteobacteria</taxon>
        <taxon>Moraxellales</taxon>
        <taxon>Moraxellaceae</taxon>
        <taxon>Fluviicoccus</taxon>
    </lineage>
</organism>
<dbReference type="Pfam" id="PF07042">
    <property type="entry name" value="TrfA"/>
    <property type="match status" value="1"/>
</dbReference>
<dbReference type="OrthoDB" id="8481003at2"/>
<evidence type="ECO:0000313" key="1">
    <source>
        <dbReference type="EMBL" id="RZU48158.1"/>
    </source>
</evidence>
<dbReference type="EMBL" id="SHKX01000003">
    <property type="protein sequence ID" value="RZU48158.1"/>
    <property type="molecule type" value="Genomic_DNA"/>
</dbReference>
<dbReference type="Proteomes" id="UP000292423">
    <property type="component" value="Unassembled WGS sequence"/>
</dbReference>
<protein>
    <submittedName>
        <fullName evidence="1">TrfA protein</fullName>
    </submittedName>
</protein>
<comment type="caution">
    <text evidence="1">The sequence shown here is derived from an EMBL/GenBank/DDBJ whole genome shotgun (WGS) entry which is preliminary data.</text>
</comment>
<accession>A0A4Q7ZC14</accession>
<evidence type="ECO:0000313" key="2">
    <source>
        <dbReference type="Proteomes" id="UP000292423"/>
    </source>
</evidence>
<sequence length="279" mass="32231">MAAAKKDKGNLVATVEAMQRRALIKSPGNDSEKVLQLPLWPAEMRAIPNDYARSALFTVRNKKTPREAMMGHEVFHTSQDVQIYYTGIELRADDDELVWQQVLEYAKHFPLGQPVSFTLYQLCTDLDWPINGRYYQRAEECLDRLQASAIKFVSKRLGSLESLSMIKRYRMVGRGSRGARCEVEIDGEMVYLFAGHHYTQVVWTKYRKLSPVSRRLYDYLASHKEPYPLALDTFNRMCASLCNRPKKWAEMVRESCEELKQAGLVDAAWVHEGMIRAQR</sequence>
<proteinExistence type="predicted"/>